<dbReference type="eggNOG" id="KOG2301">
    <property type="taxonomic scope" value="Eukaryota"/>
</dbReference>
<sequence>MDQGIGQPHPDIYVRSPSEDLLDGNASRTMFGEIRTSLRSSSIGDAESIQSFRTGMSQRRRRPSTKKSSSTGKSSETLSLKMQKNHNTSGPNTPVIEETSFINKATKEHNFEALKEGLGFALGTAETGANWFPVTPDPKSGSEKNQNGSSDNLSQDLTSATDEGYTDTIQLDNLSTGRINNHFNRDTNKSAYLSPFDDPTHYQPDYGPTTPTSDMEFSFNDTTNPDLLEAGHLTPTSGSAPPHSKISNVLTRLSDRIAGNRTGSSPTATSPSKSSRRLSTYSEGESPVSPMRMTSFSQHGSDSASNNNGSDSASNNNNGSDNASNDPHYLPDVTVTDEFQNENYLQGTNASEGLGLFLNKDSYLSTDSLRNNNPQPSPVTSSHNPLLSQLSPEKLDTENNNLRKPIKKGTFTDTRTMYFFGKSLKIFSPQSSVRLLCHKISSNRSTNLLLLVLLVLQTALLSYRQWNPMHLGGYYYAGYNWADYILIVINIVYTIEVFAKIIAYGFIDDHAMFKELGLLYPENDVKIMYSNSKYIKGFLRMLGLLKFAAKRSGDKNIPPQHMKNSFDGLNDSSDDIDVKEINLGEDAPTNTDSPEHKSSNPFVDPSMNIQKKYSDTNLHDETSTNILEEHDSDSSDLVDEPVLDSQRFDVKNTLLLSKPRGRNIDQLHLKRAFLRNSWHRIDFLSMIFFWMSLFLSINEYDSKHHIMLFRALSCLRILRLCNLTTGTTTILTACKVAIPQLIDVSIFICCFWLFFGIIGVQSFKSSFTRQCVWFNPNDSNDTYINEGQYCGSYIGLDGKAMPYILRDGSHSSTKKGFTCPKYSKCISDKNPYGGTVNFDNILQSMELVFVIMSANTFTDLMYDTMNSDNMAACLFFIFAIFILTVWLINVFVAVIVASFTITRREAAEEKKQQKNGNKTWKIFGSANQEVSLHTERLNLLKKQNVFLKYYYKFEFIFVILIFVSLFVQCFRDFNMNNNMRHILYRFEASITGILLAEIVLRLGFHFPNWRLFFISRRNCFDLFLAVITTIIIIGPIKEKLGHAYYWLTIFQLLRFYRVVLATNITRKLWLKIMGNFKAIFDLTLFFFILTFLASIITSRFFEGTIPKDELDDIDFPMHTLPNAFIALYVITSTENWTDILYALQEFSSTTSSRAFGAMLLIGWFIISNMVILNIFIAVIARTLEVSEEGKRKQQLIQFIDNMTERLQNLEHEPGMLTKMKNKLFGKRGVKHELEKAVVNLLLSGTAVNDFLETEANDDDVNDDTEIKNLPNSSWKRWFQVNYWRTKSFFRNPFYASKSKKPEITNFDPAHFAQNIISERNILISKQNKFLKENPKFNNVFYVMGPRHRLRRMCQRLVKSSYGERIDGVEPNKTVSETFIVVMFLATIGLVVTACYLTPLFRKEMTSKYGYMNFTFFLEIGFVALFTIEFFIRIIADGLIFTPNAYLRSSWNFIDVIVLISLWIELIATLKNDGNLSRIVRGLKALRTLRLLTISETAKNNFHNTIISGFWKIINAAIISLCLLFPFAIWGLNIFNGRLGYCIDGESYESGCIHEYENQVFNWNVMSPNVYTNPYLEFDDFGTSFSSLFQIISLEGWVDLLLDVMKITGVGTPPEDFASPFNGFFVVLFNFTSIVFILTLFVSVIISNYSKTTGRAYMTKDQISWYQVKKFLVQVRPSKRKDFNSLSFFQKFCYSMTVEKNTYWHETLNFVLLMHVLALLLECFPSYDGLDTFRAVIYMITASLFLINALMLFIGQGARTFIRYKWNVFNLVVSSGAFLTTIIAFFVSSENPFLNFNKLFLVGILTFIIPRSNRLSELLRFASASLPTLLSLSFTWIIVFLVFAIAMNQIFGLTKVGPNTSNNINLRSVPKALILLFRCSFGEGWNFIMDDFALVEPYCSSIDSMDDNDCGSRQYAYILFMSWNVVSMYIFLNMFVSLIIDSFSYINNRSSYSHLIKREEIRKFKRAWQKFDPEGSGYIRPFDLPRFLHSLDGALAFHFYSGSLEIPVLCRQWFKRNQKDDPYDITVNYKAIDQTLSLMDVPRIRERRKAYERFMEEAIMNMELNGDPGISFTRIILQLPLYASFEAGQCLNLIDFLDRRLLVQKVEKRLHTKRVYETIASYACRWKYVNNRNQGIRDTNIDFSNGIKRNSYLANENLEVNAPSIFVTDTNDSYDSFDKEEDETVPLTKSAGYMEEDDNENGGTTSGVYVPKSPLHIYNSRNRAHNHESPEKKPKSKTPPKLYIQIPTSHMRSGGTSPTSPIDDAINISPFLNSAKIDDDTLTEANVSLIDLSNLSETLENSQWGDAFREVQSDRKTENNKDANKEE</sequence>
<dbReference type="InterPro" id="IPR027359">
    <property type="entry name" value="Volt_channel_dom_sf"/>
</dbReference>
<dbReference type="FunCoup" id="B5RTI2">
    <property type="interactions" value="115"/>
</dbReference>
<dbReference type="GO" id="GO:0005891">
    <property type="term" value="C:voltage-gated calcium channel complex"/>
    <property type="evidence" value="ECO:0007669"/>
    <property type="project" value="TreeGrafter"/>
</dbReference>
<feature type="transmembrane region" description="Helical" evidence="18">
    <location>
        <begin position="1155"/>
        <end position="1180"/>
    </location>
</feature>
<feature type="compositionally biased region" description="Polar residues" evidence="17">
    <location>
        <begin position="209"/>
        <end position="225"/>
    </location>
</feature>
<feature type="transmembrane region" description="Helical" evidence="18">
    <location>
        <begin position="1914"/>
        <end position="1939"/>
    </location>
</feature>
<feature type="compositionally biased region" description="Low complexity" evidence="17">
    <location>
        <begin position="300"/>
        <end position="325"/>
    </location>
</feature>
<accession>B5RTI2</accession>
<feature type="region of interest" description="Disordered" evidence="17">
    <location>
        <begin position="129"/>
        <end position="159"/>
    </location>
</feature>
<feature type="transmembrane region" description="Helical" evidence="18">
    <location>
        <begin position="1378"/>
        <end position="1400"/>
    </location>
</feature>
<keyword evidence="3" id="KW-1003">Cell membrane</keyword>
<dbReference type="KEGG" id="dha:DEHA2D14586g"/>
<gene>
    <name evidence="20" type="ordered locus">DEHA2D14586g</name>
</gene>
<proteinExistence type="inferred from homology"/>
<feature type="transmembrane region" description="Helical" evidence="18">
    <location>
        <begin position="448"/>
        <end position="464"/>
    </location>
</feature>
<keyword evidence="11" id="KW-0406">Ion transport</keyword>
<evidence type="ECO:0000256" key="11">
    <source>
        <dbReference type="ARBA" id="ARBA00023065"/>
    </source>
</evidence>
<dbReference type="OMA" id="ACFWLFF"/>
<evidence type="ECO:0000256" key="14">
    <source>
        <dbReference type="ARBA" id="ARBA00023303"/>
    </source>
</evidence>
<evidence type="ECO:0000256" key="10">
    <source>
        <dbReference type="ARBA" id="ARBA00022989"/>
    </source>
</evidence>
<dbReference type="VEuPathDB" id="FungiDB:DEHA2D14586g"/>
<feature type="transmembrane region" description="Helical" evidence="18">
    <location>
        <begin position="1121"/>
        <end position="1143"/>
    </location>
</feature>
<feature type="transmembrane region" description="Helical" evidence="18">
    <location>
        <begin position="1079"/>
        <end position="1101"/>
    </location>
</feature>
<feature type="transmembrane region" description="Helical" evidence="18">
    <location>
        <begin position="1508"/>
        <end position="1529"/>
    </location>
</feature>
<feature type="transmembrane region" description="Helical" evidence="18">
    <location>
        <begin position="988"/>
        <end position="1006"/>
    </location>
</feature>
<evidence type="ECO:0000256" key="16">
    <source>
        <dbReference type="ARBA" id="ARBA00067459"/>
    </source>
</evidence>
<dbReference type="InterPro" id="IPR005821">
    <property type="entry name" value="Ion_trans_dom"/>
</dbReference>
<evidence type="ECO:0000256" key="1">
    <source>
        <dbReference type="ARBA" id="ARBA00004651"/>
    </source>
</evidence>
<evidence type="ECO:0000313" key="20">
    <source>
        <dbReference type="EMBL" id="CAR65667.1"/>
    </source>
</evidence>
<feature type="transmembrane region" description="Helical" evidence="18">
    <location>
        <begin position="1707"/>
        <end position="1726"/>
    </location>
</feature>
<evidence type="ECO:0000256" key="5">
    <source>
        <dbReference type="ARBA" id="ARBA00022568"/>
    </source>
</evidence>
<dbReference type="Gene3D" id="1.20.120.350">
    <property type="entry name" value="Voltage-gated potassium channels. Chain C"/>
    <property type="match status" value="3"/>
</dbReference>
<keyword evidence="8" id="KW-0106">Calcium</keyword>
<dbReference type="Gene3D" id="1.10.287.70">
    <property type="match status" value="4"/>
</dbReference>
<keyword evidence="10 18" id="KW-1133">Transmembrane helix</keyword>
<dbReference type="FunFam" id="1.10.287.70:FF:000093">
    <property type="entry name" value="Calcium channel subunit Cch1"/>
    <property type="match status" value="1"/>
</dbReference>
<dbReference type="Gene3D" id="1.10.238.10">
    <property type="entry name" value="EF-hand"/>
    <property type="match status" value="1"/>
</dbReference>
<feature type="region of interest" description="Disordered" evidence="17">
    <location>
        <begin position="1"/>
        <end position="95"/>
    </location>
</feature>
<feature type="transmembrane region" description="Helical" evidence="18">
    <location>
        <begin position="949"/>
        <end position="968"/>
    </location>
</feature>
<keyword evidence="13" id="KW-0325">Glycoprotein</keyword>
<feature type="compositionally biased region" description="Low complexity" evidence="17">
    <location>
        <begin position="261"/>
        <end position="273"/>
    </location>
</feature>
<organism evidence="20 21">
    <name type="scientific">Debaryomyces hansenii (strain ATCC 36239 / CBS 767 / BCRC 21394 / JCM 1990 / NBRC 0083 / IGC 2968)</name>
    <name type="common">Yeast</name>
    <name type="synonym">Torulaspora hansenii</name>
    <dbReference type="NCBI Taxonomy" id="284592"/>
    <lineage>
        <taxon>Eukaryota</taxon>
        <taxon>Fungi</taxon>
        <taxon>Dikarya</taxon>
        <taxon>Ascomycota</taxon>
        <taxon>Saccharomycotina</taxon>
        <taxon>Pichiomycetes</taxon>
        <taxon>Debaryomycetaceae</taxon>
        <taxon>Debaryomyces</taxon>
    </lineage>
</organism>
<dbReference type="EMBL" id="CR382136">
    <property type="protein sequence ID" value="CAR65667.1"/>
    <property type="molecule type" value="Genomic_DNA"/>
</dbReference>
<dbReference type="InterPro" id="IPR002048">
    <property type="entry name" value="EF_hand_dom"/>
</dbReference>
<feature type="region of interest" description="Disordered" evidence="17">
    <location>
        <begin position="584"/>
        <end position="608"/>
    </location>
</feature>
<keyword evidence="7 18" id="KW-0812">Transmembrane</keyword>
<feature type="compositionally biased region" description="Polar residues" evidence="17">
    <location>
        <begin position="143"/>
        <end position="159"/>
    </location>
</feature>
<feature type="compositionally biased region" description="Basic and acidic residues" evidence="17">
    <location>
        <begin position="2306"/>
        <end position="2326"/>
    </location>
</feature>
<feature type="transmembrane region" description="Helical" evidence="18">
    <location>
        <begin position="1018"/>
        <end position="1036"/>
    </location>
</feature>
<feature type="transmembrane region" description="Helical" evidence="18">
    <location>
        <begin position="678"/>
        <end position="697"/>
    </location>
</feature>
<feature type="domain" description="EF-hand" evidence="19">
    <location>
        <begin position="1958"/>
        <end position="1993"/>
    </location>
</feature>
<feature type="transmembrane region" description="Helical" evidence="18">
    <location>
        <begin position="1042"/>
        <end position="1059"/>
    </location>
</feature>
<feature type="transmembrane region" description="Helical" evidence="18">
    <location>
        <begin position="1828"/>
        <end position="1850"/>
    </location>
</feature>
<dbReference type="GO" id="GO:0008331">
    <property type="term" value="F:high voltage-gated calcium channel activity"/>
    <property type="evidence" value="ECO:0007669"/>
    <property type="project" value="TreeGrafter"/>
</dbReference>
<evidence type="ECO:0000256" key="13">
    <source>
        <dbReference type="ARBA" id="ARBA00023180"/>
    </source>
</evidence>
<dbReference type="RefSeq" id="XP_002770313.1">
    <property type="nucleotide sequence ID" value="XM_002770267.1"/>
</dbReference>
<evidence type="ECO:0000256" key="18">
    <source>
        <dbReference type="SAM" id="Phobius"/>
    </source>
</evidence>
<keyword evidence="12 18" id="KW-0472">Membrane</keyword>
<feature type="transmembrane region" description="Helical" evidence="18">
    <location>
        <begin position="1622"/>
        <end position="1645"/>
    </location>
</feature>
<keyword evidence="9" id="KW-0851">Voltage-gated channel</keyword>
<keyword evidence="14" id="KW-0407">Ion channel</keyword>
<feature type="transmembrane region" description="Helical" evidence="18">
    <location>
        <begin position="1732"/>
        <end position="1753"/>
    </location>
</feature>
<dbReference type="OrthoDB" id="416585at2759"/>
<name>B5RTI2_DEBHA</name>
<dbReference type="SUPFAM" id="SSF81324">
    <property type="entry name" value="Voltage-gated potassium channels"/>
    <property type="match status" value="4"/>
</dbReference>
<keyword evidence="2" id="KW-0813">Transport</keyword>
<evidence type="ECO:0000256" key="17">
    <source>
        <dbReference type="SAM" id="MobiDB-lite"/>
    </source>
</evidence>
<feature type="transmembrane region" description="Helical" evidence="18">
    <location>
        <begin position="1412"/>
        <end position="1435"/>
    </location>
</feature>
<feature type="compositionally biased region" description="Polar residues" evidence="17">
    <location>
        <begin position="234"/>
        <end position="251"/>
    </location>
</feature>
<dbReference type="FunFam" id="1.10.287.70:FF:000118">
    <property type="entry name" value="Calcium channel subunit Cch1"/>
    <property type="match status" value="1"/>
</dbReference>
<feature type="transmembrane region" description="Helical" evidence="18">
    <location>
        <begin position="484"/>
        <end position="507"/>
    </location>
</feature>
<evidence type="ECO:0000256" key="4">
    <source>
        <dbReference type="ARBA" id="ARBA00022553"/>
    </source>
</evidence>
<evidence type="ECO:0000256" key="12">
    <source>
        <dbReference type="ARBA" id="ARBA00023136"/>
    </source>
</evidence>
<dbReference type="STRING" id="284592.B5RTI2"/>
<dbReference type="GO" id="GO:0005509">
    <property type="term" value="F:calcium ion binding"/>
    <property type="evidence" value="ECO:0007669"/>
    <property type="project" value="InterPro"/>
</dbReference>
<dbReference type="Pfam" id="PF00520">
    <property type="entry name" value="Ion_trans"/>
    <property type="match status" value="4"/>
</dbReference>
<protein>
    <recommendedName>
        <fullName evidence="16">Calcium-channel protein CCH1</fullName>
    </recommendedName>
</protein>
<evidence type="ECO:0000256" key="3">
    <source>
        <dbReference type="ARBA" id="ARBA00022475"/>
    </source>
</evidence>
<feature type="region of interest" description="Disordered" evidence="17">
    <location>
        <begin position="367"/>
        <end position="406"/>
    </location>
</feature>
<dbReference type="GeneID" id="8998527"/>
<feature type="transmembrane region" description="Helical" evidence="18">
    <location>
        <begin position="1450"/>
        <end position="1469"/>
    </location>
</feature>
<dbReference type="Proteomes" id="UP000000599">
    <property type="component" value="Chromosome D"/>
</dbReference>
<dbReference type="InParanoid" id="B5RTI2"/>
<evidence type="ECO:0000256" key="15">
    <source>
        <dbReference type="ARBA" id="ARBA00061395"/>
    </source>
</evidence>
<feature type="region of interest" description="Disordered" evidence="17">
    <location>
        <begin position="2305"/>
        <end position="2326"/>
    </location>
</feature>
<evidence type="ECO:0000313" key="21">
    <source>
        <dbReference type="Proteomes" id="UP000000599"/>
    </source>
</evidence>
<dbReference type="GO" id="GO:0098703">
    <property type="term" value="P:calcium ion import across plasma membrane"/>
    <property type="evidence" value="ECO:0007669"/>
    <property type="project" value="TreeGrafter"/>
</dbReference>
<reference evidence="20 21" key="1">
    <citation type="journal article" date="2004" name="Nature">
        <title>Genome evolution in yeasts.</title>
        <authorList>
            <consortium name="Genolevures"/>
            <person name="Dujon B."/>
            <person name="Sherman D."/>
            <person name="Fischer G."/>
            <person name="Durrens P."/>
            <person name="Casaregola S."/>
            <person name="Lafontaine I."/>
            <person name="de Montigny J."/>
            <person name="Marck C."/>
            <person name="Neuveglise C."/>
            <person name="Talla E."/>
            <person name="Goffard N."/>
            <person name="Frangeul L."/>
            <person name="Aigle M."/>
            <person name="Anthouard V."/>
            <person name="Babour A."/>
            <person name="Barbe V."/>
            <person name="Barnay S."/>
            <person name="Blanchin S."/>
            <person name="Beckerich J.M."/>
            <person name="Beyne E."/>
            <person name="Bleykasten C."/>
            <person name="Boisrame A."/>
            <person name="Boyer J."/>
            <person name="Cattolico L."/>
            <person name="Confanioleri F."/>
            <person name="de Daruvar A."/>
            <person name="Despons L."/>
            <person name="Fabre E."/>
            <person name="Fairhead C."/>
            <person name="Ferry-Dumazet H."/>
            <person name="Groppi A."/>
            <person name="Hantraye F."/>
            <person name="Hennequin C."/>
            <person name="Jauniaux N."/>
            <person name="Joyet P."/>
            <person name="Kachouri R."/>
            <person name="Kerrest A."/>
            <person name="Koszul R."/>
            <person name="Lemaire M."/>
            <person name="Lesur I."/>
            <person name="Ma L."/>
            <person name="Muller H."/>
            <person name="Nicaud J.M."/>
            <person name="Nikolski M."/>
            <person name="Oztas S."/>
            <person name="Ozier-Kalogeropoulos O."/>
            <person name="Pellenz S."/>
            <person name="Potier S."/>
            <person name="Richard G.F."/>
            <person name="Straub M.L."/>
            <person name="Suleau A."/>
            <person name="Swennene D."/>
            <person name="Tekaia F."/>
            <person name="Wesolowski-Louvel M."/>
            <person name="Westhof E."/>
            <person name="Wirth B."/>
            <person name="Zeniou-Meyer M."/>
            <person name="Zivanovic I."/>
            <person name="Bolotin-Fukuhara M."/>
            <person name="Thierry A."/>
            <person name="Bouchier C."/>
            <person name="Caudron B."/>
            <person name="Scarpelli C."/>
            <person name="Gaillardin C."/>
            <person name="Weissenbach J."/>
            <person name="Wincker P."/>
            <person name="Souciet J.L."/>
        </authorList>
    </citation>
    <scope>NUCLEOTIDE SEQUENCE [LARGE SCALE GENOMIC DNA]</scope>
    <source>
        <strain evidence="21">ATCC 36239 / CBS 767 / BCRC 21394 / JCM 1990 / NBRC 0083 / IGC 2968</strain>
    </source>
</reference>
<dbReference type="PROSITE" id="PS50222">
    <property type="entry name" value="EF_HAND_2"/>
    <property type="match status" value="1"/>
</dbReference>
<comment type="similarity">
    <text evidence="15">Belongs to the calcium channel alpha-1 subunit (TC 1.A.1.11) family.</text>
</comment>
<feature type="region of interest" description="Disordered" evidence="17">
    <location>
        <begin position="2174"/>
        <end position="2212"/>
    </location>
</feature>
<evidence type="ECO:0000256" key="7">
    <source>
        <dbReference type="ARBA" id="ARBA00022692"/>
    </source>
</evidence>
<keyword evidence="6" id="KW-0107">Calcium channel</keyword>
<feature type="compositionally biased region" description="Polar residues" evidence="17">
    <location>
        <begin position="367"/>
        <end position="391"/>
    </location>
</feature>
<comment type="subcellular location">
    <subcellularLocation>
        <location evidence="1">Cell membrane</location>
        <topology evidence="1">Multi-pass membrane protein</topology>
    </subcellularLocation>
</comment>
<evidence type="ECO:0000259" key="19">
    <source>
        <dbReference type="PROSITE" id="PS50222"/>
    </source>
</evidence>
<feature type="region of interest" description="Disordered" evidence="17">
    <location>
        <begin position="178"/>
        <end position="332"/>
    </location>
</feature>
<feature type="compositionally biased region" description="Polar residues" evidence="17">
    <location>
        <begin position="37"/>
        <end position="56"/>
    </location>
</feature>
<evidence type="ECO:0000256" key="6">
    <source>
        <dbReference type="ARBA" id="ARBA00022673"/>
    </source>
</evidence>
<dbReference type="PANTHER" id="PTHR45628:SF7">
    <property type="entry name" value="VOLTAGE-DEPENDENT CALCIUM CHANNEL TYPE A SUBUNIT ALPHA-1"/>
    <property type="match status" value="1"/>
</dbReference>
<feature type="compositionally biased region" description="Low complexity" evidence="17">
    <location>
        <begin position="66"/>
        <end position="81"/>
    </location>
</feature>
<keyword evidence="5" id="KW-0109">Calcium transport</keyword>
<keyword evidence="21" id="KW-1185">Reference proteome</keyword>
<dbReference type="PANTHER" id="PTHR45628">
    <property type="entry name" value="VOLTAGE-DEPENDENT CALCIUM CHANNEL TYPE A SUBUNIT ALPHA-1"/>
    <property type="match status" value="1"/>
</dbReference>
<feature type="transmembrane region" description="Helical" evidence="18">
    <location>
        <begin position="741"/>
        <end position="760"/>
    </location>
</feature>
<evidence type="ECO:0000256" key="2">
    <source>
        <dbReference type="ARBA" id="ARBA00022448"/>
    </source>
</evidence>
<feature type="transmembrane region" description="Helical" evidence="18">
    <location>
        <begin position="1765"/>
        <end position="1786"/>
    </location>
</feature>
<keyword evidence="4" id="KW-0597">Phosphoprotein</keyword>
<feature type="transmembrane region" description="Helical" evidence="18">
    <location>
        <begin position="869"/>
        <end position="902"/>
    </location>
</feature>
<dbReference type="HOGENOM" id="CLU_000443_2_0_1"/>
<evidence type="ECO:0000256" key="8">
    <source>
        <dbReference type="ARBA" id="ARBA00022837"/>
    </source>
</evidence>
<dbReference type="InterPro" id="IPR050599">
    <property type="entry name" value="VDCC_alpha-1_subunit"/>
</dbReference>
<evidence type="ECO:0000256" key="9">
    <source>
        <dbReference type="ARBA" id="ARBA00022882"/>
    </source>
</evidence>